<dbReference type="STRING" id="693661.Arcve_1606"/>
<dbReference type="HOGENOM" id="CLU_067767_1_0_2"/>
<dbReference type="eggNOG" id="arCOG04073">
    <property type="taxonomic scope" value="Archaea"/>
</dbReference>
<evidence type="ECO:0000259" key="1">
    <source>
        <dbReference type="PROSITE" id="PS51379"/>
    </source>
</evidence>
<keyword evidence="3" id="KW-1185">Reference proteome</keyword>
<dbReference type="PANTHER" id="PTHR43534:SF1">
    <property type="entry name" value="4FE-4S CLUSTER CONTAINING PARA FAMILY ATPASE PROTEIN"/>
    <property type="match status" value="1"/>
</dbReference>
<dbReference type="SUPFAM" id="SSF52540">
    <property type="entry name" value="P-loop containing nucleoside triphosphate hydrolases"/>
    <property type="match status" value="1"/>
</dbReference>
<dbReference type="GeneID" id="10394731"/>
<dbReference type="CDD" id="cd03110">
    <property type="entry name" value="SIMIBI_bact_arch"/>
    <property type="match status" value="1"/>
</dbReference>
<dbReference type="Proteomes" id="UP000008136">
    <property type="component" value="Chromosome"/>
</dbReference>
<proteinExistence type="predicted"/>
<feature type="domain" description="4Fe-4S ferredoxin-type" evidence="1">
    <location>
        <begin position="58"/>
        <end position="82"/>
    </location>
</feature>
<gene>
    <name evidence="2" type="ordered locus">Arcve_1606</name>
</gene>
<evidence type="ECO:0000313" key="3">
    <source>
        <dbReference type="Proteomes" id="UP000008136"/>
    </source>
</evidence>
<dbReference type="EMBL" id="CP002588">
    <property type="protein sequence ID" value="AEA47606.1"/>
    <property type="molecule type" value="Genomic_DNA"/>
</dbReference>
<dbReference type="Pfam" id="PF01656">
    <property type="entry name" value="CbiA"/>
    <property type="match status" value="1"/>
</dbReference>
<dbReference type="InterPro" id="IPR027417">
    <property type="entry name" value="P-loop_NTPase"/>
</dbReference>
<dbReference type="InterPro" id="IPR002586">
    <property type="entry name" value="CobQ/CobB/MinD/ParA_Nub-bd_dom"/>
</dbReference>
<feature type="domain" description="4Fe-4S ferredoxin-type" evidence="1">
    <location>
        <begin position="86"/>
        <end position="115"/>
    </location>
</feature>
<dbReference type="SUPFAM" id="SSF54862">
    <property type="entry name" value="4Fe-4S ferredoxins"/>
    <property type="match status" value="1"/>
</dbReference>
<dbReference type="RefSeq" id="WP_013684262.1">
    <property type="nucleotide sequence ID" value="NC_015320.1"/>
</dbReference>
<reference evidence="2 3" key="1">
    <citation type="submission" date="2011-03" db="EMBL/GenBank/DDBJ databases">
        <title>The complete genome of Archaeoglobus veneficus SNP6.</title>
        <authorList>
            <consortium name="US DOE Joint Genome Institute (JGI-PGF)"/>
            <person name="Lucas S."/>
            <person name="Copeland A."/>
            <person name="Lapidus A."/>
            <person name="Bruce D."/>
            <person name="Goodwin L."/>
            <person name="Pitluck S."/>
            <person name="Kyrpides N."/>
            <person name="Mavromatis K."/>
            <person name="Pagani I."/>
            <person name="Ivanova N."/>
            <person name="Mikhailova N."/>
            <person name="Lu M."/>
            <person name="Detter J.C."/>
            <person name="Tapia R."/>
            <person name="Han C."/>
            <person name="Land M."/>
            <person name="Hauser L."/>
            <person name="Markowitz V."/>
            <person name="Cheng J.-F."/>
            <person name="Hugenholtz P."/>
            <person name="Woyke T."/>
            <person name="Wu D."/>
            <person name="Spring S."/>
            <person name="Brambilla E."/>
            <person name="Klenk H.-P."/>
            <person name="Eisen J.A."/>
        </authorList>
    </citation>
    <scope>NUCLEOTIDE SEQUENCE [LARGE SCALE GENOMIC DNA]</scope>
    <source>
        <strain>SNP6</strain>
    </source>
</reference>
<dbReference type="InterPro" id="IPR017900">
    <property type="entry name" value="4Fe4S_Fe_S_CS"/>
</dbReference>
<dbReference type="Pfam" id="PF00037">
    <property type="entry name" value="Fer4"/>
    <property type="match status" value="2"/>
</dbReference>
<dbReference type="PANTHER" id="PTHR43534">
    <property type="entry name" value="MIND SUPERFAMILY P-LOOP ATPASE CONTAINING AN INSERTED FERREDOXIN DOMAIN"/>
    <property type="match status" value="1"/>
</dbReference>
<name>F2KPS8_ARCVS</name>
<evidence type="ECO:0000313" key="2">
    <source>
        <dbReference type="EMBL" id="AEA47606.1"/>
    </source>
</evidence>
<dbReference type="PROSITE" id="PS51379">
    <property type="entry name" value="4FE4S_FER_2"/>
    <property type="match status" value="2"/>
</dbReference>
<dbReference type="Gene3D" id="3.40.50.300">
    <property type="entry name" value="P-loop containing nucleotide triphosphate hydrolases"/>
    <property type="match status" value="1"/>
</dbReference>
<dbReference type="AlphaFoldDB" id="F2KPS8"/>
<dbReference type="InterPro" id="IPR017896">
    <property type="entry name" value="4Fe4S_Fe-S-bd"/>
</dbReference>
<dbReference type="OrthoDB" id="65817at2157"/>
<dbReference type="GO" id="GO:0016491">
    <property type="term" value="F:oxidoreductase activity"/>
    <property type="evidence" value="ECO:0007669"/>
    <property type="project" value="UniProtKB-ARBA"/>
</dbReference>
<protein>
    <submittedName>
        <fullName evidence="2">Cobyrinic acid ac-diamide synthase</fullName>
    </submittedName>
</protein>
<sequence length="280" mass="30051">MKQITVISGKGGTGKTTITATFAYLAGNSVIADCDVDAPNLHILLKPRIMREEPFMGGRKAFITSDCNACGLCYELCRFDAIVPGDIYSVDETRCEGCALCFNACPSKAVEMRVAQSGKIFISETDYGPMVHALLNPGEENSGKLVSEVREKAKLIAEEKKAKLLLLDGAPGIGCPVIASLANTDIAVVVAEPTLSGISDMGRVLDLAEHFRVESVVIINKHDLNPDVVKEIEKLCATKGVEVLGKIPYDASIPEQLSKLSFPFEGEAAKAIADVWECLM</sequence>
<dbReference type="KEGG" id="ave:Arcve_1606"/>
<organism evidence="2 3">
    <name type="scientific">Archaeoglobus veneficus (strain DSM 11195 / SNP6)</name>
    <dbReference type="NCBI Taxonomy" id="693661"/>
    <lineage>
        <taxon>Archaea</taxon>
        <taxon>Methanobacteriati</taxon>
        <taxon>Methanobacteriota</taxon>
        <taxon>Archaeoglobi</taxon>
        <taxon>Archaeoglobales</taxon>
        <taxon>Archaeoglobaceae</taxon>
        <taxon>Archaeoglobus</taxon>
    </lineage>
</organism>
<dbReference type="PROSITE" id="PS00198">
    <property type="entry name" value="4FE4S_FER_1"/>
    <property type="match status" value="1"/>
</dbReference>
<dbReference type="Gene3D" id="3.30.70.20">
    <property type="match status" value="1"/>
</dbReference>
<accession>F2KPS8</accession>